<keyword evidence="4" id="KW-1185">Reference proteome</keyword>
<keyword evidence="2" id="KW-1133">Transmembrane helix</keyword>
<keyword evidence="1" id="KW-0175">Coiled coil</keyword>
<accession>A0A917QUY1</accession>
<evidence type="ECO:0008006" key="5">
    <source>
        <dbReference type="Google" id="ProtNLM"/>
    </source>
</evidence>
<keyword evidence="2" id="KW-0812">Transmembrane</keyword>
<dbReference type="AlphaFoldDB" id="A0A917QUY1"/>
<protein>
    <recommendedName>
        <fullName evidence="5">DUF2637 domain-containing protein</fullName>
    </recommendedName>
</protein>
<evidence type="ECO:0000256" key="2">
    <source>
        <dbReference type="SAM" id="Phobius"/>
    </source>
</evidence>
<dbReference type="RefSeq" id="WP_188831154.1">
    <property type="nucleotide sequence ID" value="NZ_BMMW01000007.1"/>
</dbReference>
<reference evidence="3" key="1">
    <citation type="journal article" date="2014" name="Int. J. Syst. Evol. Microbiol.">
        <title>Complete genome sequence of Corynebacterium casei LMG S-19264T (=DSM 44701T), isolated from a smear-ripened cheese.</title>
        <authorList>
            <consortium name="US DOE Joint Genome Institute (JGI-PGF)"/>
            <person name="Walter F."/>
            <person name="Albersmeier A."/>
            <person name="Kalinowski J."/>
            <person name="Ruckert C."/>
        </authorList>
    </citation>
    <scope>NUCLEOTIDE SEQUENCE</scope>
    <source>
        <strain evidence="3">CGMCC 4.7278</strain>
    </source>
</reference>
<gene>
    <name evidence="3" type="ORF">GCM10011591_45890</name>
</gene>
<evidence type="ECO:0000256" key="1">
    <source>
        <dbReference type="SAM" id="Coils"/>
    </source>
</evidence>
<feature type="transmembrane region" description="Helical" evidence="2">
    <location>
        <begin position="182"/>
        <end position="199"/>
    </location>
</feature>
<proteinExistence type="predicted"/>
<name>A0A917QUY1_9NOCA</name>
<keyword evidence="2" id="KW-0472">Membrane</keyword>
<reference evidence="3" key="2">
    <citation type="submission" date="2020-09" db="EMBL/GenBank/DDBJ databases">
        <authorList>
            <person name="Sun Q."/>
            <person name="Zhou Y."/>
        </authorList>
    </citation>
    <scope>NUCLEOTIDE SEQUENCE</scope>
    <source>
        <strain evidence="3">CGMCC 4.7278</strain>
    </source>
</reference>
<evidence type="ECO:0000313" key="4">
    <source>
        <dbReference type="Proteomes" id="UP000612956"/>
    </source>
</evidence>
<feature type="transmembrane region" description="Helical" evidence="2">
    <location>
        <begin position="205"/>
        <end position="225"/>
    </location>
</feature>
<organism evidence="3 4">
    <name type="scientific">Nocardia camponoti</name>
    <dbReference type="NCBI Taxonomy" id="1616106"/>
    <lineage>
        <taxon>Bacteria</taxon>
        <taxon>Bacillati</taxon>
        <taxon>Actinomycetota</taxon>
        <taxon>Actinomycetes</taxon>
        <taxon>Mycobacteriales</taxon>
        <taxon>Nocardiaceae</taxon>
        <taxon>Nocardia</taxon>
    </lineage>
</organism>
<feature type="coiled-coil region" evidence="1">
    <location>
        <begin position="38"/>
        <end position="90"/>
    </location>
</feature>
<feature type="transmembrane region" description="Helical" evidence="2">
    <location>
        <begin position="144"/>
        <end position="170"/>
    </location>
</feature>
<comment type="caution">
    <text evidence="3">The sequence shown here is derived from an EMBL/GenBank/DDBJ whole genome shotgun (WGS) entry which is preliminary data.</text>
</comment>
<feature type="transmembrane region" description="Helical" evidence="2">
    <location>
        <begin position="106"/>
        <end position="124"/>
    </location>
</feature>
<evidence type="ECO:0000313" key="3">
    <source>
        <dbReference type="EMBL" id="GGK68582.1"/>
    </source>
</evidence>
<dbReference type="Proteomes" id="UP000612956">
    <property type="component" value="Unassembled WGS sequence"/>
</dbReference>
<dbReference type="EMBL" id="BMMW01000007">
    <property type="protein sequence ID" value="GGK68582.1"/>
    <property type="molecule type" value="Genomic_DNA"/>
</dbReference>
<sequence>MVTKQQVNPAEMLRDQVRTAAELVPLQTDPVLLQQRSKLEMRREAQNARRIRRAYRRDALAAELEEVRALRRARRAVRREEQTRRSMERLASVELRRLQTYRRAMWTSRGLVVLVCAALAWSAVNVQSNLAAGMSPTDPLWWLSFAVEVVISGFVVALMLVATSASLWGVDLDRGKMVRFEIGLMAVTVGLNVGPHLAAGEWGTAAQFSAAPVMVGAGMWLHGWIAQRYSLILAEADSRVATAEAQEAVLPERAAVEGSSAPAGANSESAPMAHLDLRRLAEEIVDKVGYSNHYMPDRVRVVEIVETILTTYESGESVDAIANQLNLHTADVVEVIDQAGRLVDEHADAFTVTVT</sequence>